<name>A0A2J6SI21_9HELO</name>
<feature type="region of interest" description="Disordered" evidence="1">
    <location>
        <begin position="167"/>
        <end position="223"/>
    </location>
</feature>
<feature type="compositionally biased region" description="Polar residues" evidence="1">
    <location>
        <begin position="202"/>
        <end position="216"/>
    </location>
</feature>
<organism evidence="2 3">
    <name type="scientific">Hyaloscypha bicolor E</name>
    <dbReference type="NCBI Taxonomy" id="1095630"/>
    <lineage>
        <taxon>Eukaryota</taxon>
        <taxon>Fungi</taxon>
        <taxon>Dikarya</taxon>
        <taxon>Ascomycota</taxon>
        <taxon>Pezizomycotina</taxon>
        <taxon>Leotiomycetes</taxon>
        <taxon>Helotiales</taxon>
        <taxon>Hyaloscyphaceae</taxon>
        <taxon>Hyaloscypha</taxon>
        <taxon>Hyaloscypha bicolor</taxon>
    </lineage>
</organism>
<dbReference type="EMBL" id="KZ613913">
    <property type="protein sequence ID" value="PMD50417.1"/>
    <property type="molecule type" value="Genomic_DNA"/>
</dbReference>
<reference evidence="2 3" key="1">
    <citation type="submission" date="2016-04" db="EMBL/GenBank/DDBJ databases">
        <title>A degradative enzymes factory behind the ericoid mycorrhizal symbiosis.</title>
        <authorList>
            <consortium name="DOE Joint Genome Institute"/>
            <person name="Martino E."/>
            <person name="Morin E."/>
            <person name="Grelet G."/>
            <person name="Kuo A."/>
            <person name="Kohler A."/>
            <person name="Daghino S."/>
            <person name="Barry K."/>
            <person name="Choi C."/>
            <person name="Cichocki N."/>
            <person name="Clum A."/>
            <person name="Copeland A."/>
            <person name="Hainaut M."/>
            <person name="Haridas S."/>
            <person name="Labutti K."/>
            <person name="Lindquist E."/>
            <person name="Lipzen A."/>
            <person name="Khouja H.-R."/>
            <person name="Murat C."/>
            <person name="Ohm R."/>
            <person name="Olson A."/>
            <person name="Spatafora J."/>
            <person name="Veneault-Fourrey C."/>
            <person name="Henrissat B."/>
            <person name="Grigoriev I."/>
            <person name="Martin F."/>
            <person name="Perotto S."/>
        </authorList>
    </citation>
    <scope>NUCLEOTIDE SEQUENCE [LARGE SCALE GENOMIC DNA]</scope>
    <source>
        <strain evidence="2 3">E</strain>
    </source>
</reference>
<dbReference type="InParanoid" id="A0A2J6SI21"/>
<dbReference type="RefSeq" id="XP_024727321.1">
    <property type="nucleotide sequence ID" value="XM_024871458.1"/>
</dbReference>
<evidence type="ECO:0000313" key="3">
    <source>
        <dbReference type="Proteomes" id="UP000235371"/>
    </source>
</evidence>
<sequence length="241" mass="26518">MRTPGGCHRLVEHSSGFALADRLALRCPHLGMPSPLARDVLIVLHTPCCCERRAVPKNCLVETAQHPHILQQSIKKSLHDSAAKPTCELCGRWRQRTPRGLTPARHPQNQANGLSRSLLLVGRSLAEVRPGTVRLYCTDCNRFCTASFLDLDCDATRSEYGVRRAAPSESLFSHHQPSPANRTGAKSKLAPARSHHLPNTHPPRSSLTYKTRTRTTCPHEEKSSASVSIPLTLVSTVEGYS</sequence>
<evidence type="ECO:0000256" key="1">
    <source>
        <dbReference type="SAM" id="MobiDB-lite"/>
    </source>
</evidence>
<accession>A0A2J6SI21</accession>
<dbReference type="Proteomes" id="UP000235371">
    <property type="component" value="Unassembled WGS sequence"/>
</dbReference>
<feature type="compositionally biased region" description="Polar residues" evidence="1">
    <location>
        <begin position="170"/>
        <end position="181"/>
    </location>
</feature>
<proteinExistence type="predicted"/>
<gene>
    <name evidence="2" type="ORF">K444DRAFT_268265</name>
</gene>
<dbReference type="AlphaFoldDB" id="A0A2J6SI21"/>
<keyword evidence="3" id="KW-1185">Reference proteome</keyword>
<evidence type="ECO:0000313" key="2">
    <source>
        <dbReference type="EMBL" id="PMD50417.1"/>
    </source>
</evidence>
<dbReference type="GeneID" id="36579540"/>
<protein>
    <submittedName>
        <fullName evidence="2">Uncharacterized protein</fullName>
    </submittedName>
</protein>